<dbReference type="Pfam" id="PF06912">
    <property type="entry name" value="DUF1275"/>
    <property type="match status" value="1"/>
</dbReference>
<keyword evidence="1" id="KW-1133">Transmembrane helix</keyword>
<reference evidence="2" key="1">
    <citation type="submission" date="2021-03" db="EMBL/GenBank/DDBJ databases">
        <title>Whole genome shotgun sequence of Actinoplanes consettensis NBRC 14913.</title>
        <authorList>
            <person name="Komaki H."/>
            <person name="Tamura T."/>
        </authorList>
    </citation>
    <scope>NUCLEOTIDE SEQUENCE</scope>
    <source>
        <strain evidence="2">NBRC 14913</strain>
    </source>
</reference>
<accession>A0A919VYW2</accession>
<proteinExistence type="predicted"/>
<gene>
    <name evidence="2" type="ORF">Aco04nite_67560</name>
</gene>
<feature type="transmembrane region" description="Helical" evidence="1">
    <location>
        <begin position="171"/>
        <end position="189"/>
    </location>
</feature>
<feature type="transmembrane region" description="Helical" evidence="1">
    <location>
        <begin position="60"/>
        <end position="82"/>
    </location>
</feature>
<feature type="transmembrane region" description="Helical" evidence="1">
    <location>
        <begin position="102"/>
        <end position="128"/>
    </location>
</feature>
<name>A0A919VYW2_9ACTN</name>
<protein>
    <submittedName>
        <fullName evidence="2">Membrane protein</fullName>
    </submittedName>
</protein>
<dbReference type="AlphaFoldDB" id="A0A919VYW2"/>
<keyword evidence="1" id="KW-0472">Membrane</keyword>
<dbReference type="PANTHER" id="PTHR37314:SF4">
    <property type="entry name" value="UPF0700 TRANSMEMBRANE PROTEIN YOAK"/>
    <property type="match status" value="1"/>
</dbReference>
<comment type="caution">
    <text evidence="2">The sequence shown here is derived from an EMBL/GenBank/DDBJ whole genome shotgun (WGS) entry which is preliminary data.</text>
</comment>
<dbReference type="InterPro" id="IPR010699">
    <property type="entry name" value="DUF1275"/>
</dbReference>
<evidence type="ECO:0000313" key="2">
    <source>
        <dbReference type="EMBL" id="GIM79840.1"/>
    </source>
</evidence>
<dbReference type="RefSeq" id="WP_213001248.1">
    <property type="nucleotide sequence ID" value="NZ_BAAATW010000028.1"/>
</dbReference>
<keyword evidence="3" id="KW-1185">Reference proteome</keyword>
<keyword evidence="1" id="KW-0812">Transmembrane</keyword>
<organism evidence="2 3">
    <name type="scientific">Winogradskya consettensis</name>
    <dbReference type="NCBI Taxonomy" id="113560"/>
    <lineage>
        <taxon>Bacteria</taxon>
        <taxon>Bacillati</taxon>
        <taxon>Actinomycetota</taxon>
        <taxon>Actinomycetes</taxon>
        <taxon>Micromonosporales</taxon>
        <taxon>Micromonosporaceae</taxon>
        <taxon>Winogradskya</taxon>
    </lineage>
</organism>
<evidence type="ECO:0000256" key="1">
    <source>
        <dbReference type="SAM" id="Phobius"/>
    </source>
</evidence>
<dbReference type="PANTHER" id="PTHR37314">
    <property type="entry name" value="SLR0142 PROTEIN"/>
    <property type="match status" value="1"/>
</dbReference>
<sequence length="225" mass="23602">MPRFLRDPDHGPLPGLLLLLTLTTGMVDAVTIIRLGKVFTANMTGNTVFIGLAAAGVPGFALWGSLLSLSCFALGVALGGLVARRAANRAHMLRNTTACQVLLLLAATLLSLTSVTHYLLLALCALTFGIQNAAVNVLEVPDLTTSVLTRTLTALIVNAHHAPAPVTLRRLLSVLCIFTGTLIGALLVLHTSVAATLTTAAITQTAVTILVTLSNRRPANWQRVS</sequence>
<evidence type="ECO:0000313" key="3">
    <source>
        <dbReference type="Proteomes" id="UP000680865"/>
    </source>
</evidence>
<dbReference type="Proteomes" id="UP000680865">
    <property type="component" value="Unassembled WGS sequence"/>
</dbReference>
<dbReference type="EMBL" id="BOQP01000040">
    <property type="protein sequence ID" value="GIM79840.1"/>
    <property type="molecule type" value="Genomic_DNA"/>
</dbReference>